<evidence type="ECO:0000313" key="3">
    <source>
        <dbReference type="Proteomes" id="UP001189429"/>
    </source>
</evidence>
<dbReference type="Proteomes" id="UP001189429">
    <property type="component" value="Unassembled WGS sequence"/>
</dbReference>
<feature type="compositionally biased region" description="Basic and acidic residues" evidence="1">
    <location>
        <begin position="42"/>
        <end position="53"/>
    </location>
</feature>
<dbReference type="EMBL" id="CAUYUJ010015384">
    <property type="protein sequence ID" value="CAK0853238.1"/>
    <property type="molecule type" value="Genomic_DNA"/>
</dbReference>
<comment type="caution">
    <text evidence="2">The sequence shown here is derived from an EMBL/GenBank/DDBJ whole genome shotgun (WGS) entry which is preliminary data.</text>
</comment>
<proteinExistence type="predicted"/>
<keyword evidence="3" id="KW-1185">Reference proteome</keyword>
<protein>
    <submittedName>
        <fullName evidence="2">Uncharacterized protein</fullName>
    </submittedName>
</protein>
<gene>
    <name evidence="2" type="ORF">PCOR1329_LOCUS44796</name>
</gene>
<feature type="compositionally biased region" description="Pro residues" evidence="1">
    <location>
        <begin position="64"/>
        <end position="75"/>
    </location>
</feature>
<reference evidence="2" key="1">
    <citation type="submission" date="2023-10" db="EMBL/GenBank/DDBJ databases">
        <authorList>
            <person name="Chen Y."/>
            <person name="Shah S."/>
            <person name="Dougan E. K."/>
            <person name="Thang M."/>
            <person name="Chan C."/>
        </authorList>
    </citation>
    <scope>NUCLEOTIDE SEQUENCE [LARGE SCALE GENOMIC DNA]</scope>
</reference>
<feature type="region of interest" description="Disordered" evidence="1">
    <location>
        <begin position="1"/>
        <end position="109"/>
    </location>
</feature>
<accession>A0ABN9U326</accession>
<evidence type="ECO:0000313" key="2">
    <source>
        <dbReference type="EMBL" id="CAK0853238.1"/>
    </source>
</evidence>
<organism evidence="2 3">
    <name type="scientific">Prorocentrum cordatum</name>
    <dbReference type="NCBI Taxonomy" id="2364126"/>
    <lineage>
        <taxon>Eukaryota</taxon>
        <taxon>Sar</taxon>
        <taxon>Alveolata</taxon>
        <taxon>Dinophyceae</taxon>
        <taxon>Prorocentrales</taxon>
        <taxon>Prorocentraceae</taxon>
        <taxon>Prorocentrum</taxon>
    </lineage>
</organism>
<sequence length="109" mass="11549">MDSLSCSAAAAEDAPELAPRPAHRGSSPPAVGRGTRATNHAGAERRPSMRQYEEPPCAGGGPVQEPPEPPSPPRKNPQQSRRGEAPLPHQPSTERCLSVRPDVGDTETR</sequence>
<feature type="compositionally biased region" description="Low complexity" evidence="1">
    <location>
        <begin position="8"/>
        <end position="20"/>
    </location>
</feature>
<name>A0ABN9U326_9DINO</name>
<evidence type="ECO:0000256" key="1">
    <source>
        <dbReference type="SAM" id="MobiDB-lite"/>
    </source>
</evidence>